<evidence type="ECO:0000256" key="4">
    <source>
        <dbReference type="PROSITE-ProRule" id="PRU00176"/>
    </source>
</evidence>
<organism evidence="6 8">
    <name type="scientific">Didymodactylos carnosus</name>
    <dbReference type="NCBI Taxonomy" id="1234261"/>
    <lineage>
        <taxon>Eukaryota</taxon>
        <taxon>Metazoa</taxon>
        <taxon>Spiralia</taxon>
        <taxon>Gnathifera</taxon>
        <taxon>Rotifera</taxon>
        <taxon>Eurotatoria</taxon>
        <taxon>Bdelloidea</taxon>
        <taxon>Philodinida</taxon>
        <taxon>Philodinidae</taxon>
        <taxon>Didymodactylos</taxon>
    </lineage>
</organism>
<evidence type="ECO:0000256" key="3">
    <source>
        <dbReference type="ARBA" id="ARBA00022884"/>
    </source>
</evidence>
<keyword evidence="3 4" id="KW-0694">RNA-binding</keyword>
<dbReference type="Gene3D" id="3.30.70.330">
    <property type="match status" value="4"/>
</dbReference>
<dbReference type="GO" id="GO:0003723">
    <property type="term" value="F:RNA binding"/>
    <property type="evidence" value="ECO:0007669"/>
    <property type="project" value="UniProtKB-UniRule"/>
</dbReference>
<reference evidence="6" key="1">
    <citation type="submission" date="2021-02" db="EMBL/GenBank/DDBJ databases">
        <authorList>
            <person name="Nowell W R."/>
        </authorList>
    </citation>
    <scope>NUCLEOTIDE SEQUENCE</scope>
</reference>
<dbReference type="SMART" id="SM00360">
    <property type="entry name" value="RRM"/>
    <property type="match status" value="4"/>
</dbReference>
<dbReference type="Proteomes" id="UP000682733">
    <property type="component" value="Unassembled WGS sequence"/>
</dbReference>
<feature type="domain" description="RRM" evidence="5">
    <location>
        <begin position="283"/>
        <end position="359"/>
    </location>
</feature>
<dbReference type="FunFam" id="3.30.70.330:FF:000091">
    <property type="entry name" value="Polyadenylate-binding protein"/>
    <property type="match status" value="1"/>
</dbReference>
<dbReference type="EMBL" id="CAJOBA010003767">
    <property type="protein sequence ID" value="CAF3692371.1"/>
    <property type="molecule type" value="Genomic_DNA"/>
</dbReference>
<name>A0A8S2DA97_9BILA</name>
<evidence type="ECO:0000259" key="5">
    <source>
        <dbReference type="PROSITE" id="PS50102"/>
    </source>
</evidence>
<dbReference type="Gene3D" id="1.10.1410.40">
    <property type="match status" value="1"/>
</dbReference>
<dbReference type="SUPFAM" id="SSF54928">
    <property type="entry name" value="RNA-binding domain, RBD"/>
    <property type="match status" value="2"/>
</dbReference>
<dbReference type="AlphaFoldDB" id="A0A8S2DA97"/>
<dbReference type="Proteomes" id="UP000677228">
    <property type="component" value="Unassembled WGS sequence"/>
</dbReference>
<dbReference type="Pfam" id="PF00076">
    <property type="entry name" value="RRM_1"/>
    <property type="match status" value="4"/>
</dbReference>
<sequence length="1261" mass="147960">MEFSDSDLHPDVSEVMLFDKFASAGPVLSVRVCRELITRRSLGYAYKHILLYFVAERALDTMNYDVLHGKPIRIMWSQRDPALRKSSIGYVFIKNLHKSISSTSLHDTFSAFGNILSCKVLTDDQGQSKGIGFVHFESQEAAGMLSQYAYLRQNSLLFCLKYVGRFLPRNQRSDIDGPRKFTNIFVKNFGDQLNEQKLYDLFAPYGKITCCKVPLDENGQSKGFGFCSFENPEMAEEARLNNYTLGDKQLYVGRFLKKHECTAEMKCRKELQRQERMNKYQGVTLYIKNLDDTIDDEHLKKEFSKFGTITCAKVMTDGERSKGFGFVCFSAPDEATKAVTEMNGRAVGSKSLYVAVVQRKEERRVHLTNQDMQRLQTSHMQNPKMPMQFSMSNLPIMAPPQPQNNFQQQAMSNPHITTDAFLLSAYSNRSEFIMNLPTDEQTALRSLQYLDDIIIRLADKNNYIVLKDTNHLLEEIELVNKEILNHNPNGQHLYMATSDITSLYTNIPQDDGIQELSNFITKFGFLRDFLLSTSALSLLLDLILKNNFFIFKGRYFKQIKVTFMFLSHSKTDHDADEALKNSILYDLCTPIPRIYNSVDAILDNDNIQTHQQRILVGSYNDRTSFSRQYSKNFQAFEFDYNVIIDSLNETECKTVIVPRLDKIDYVWLKHYHRKRSEGVTEDYEYIEVDGEKYLNGYAIKEKYDLQFWNNCKCINIKRSVQQTSIAFKIVPLILEHNDNSKTLKAKLDKFQILSYKLDSWIIEEGREWCMKQWTEITIDFIVGIDICFRYRKYSLYKTLFSHEYQRKLQDVKNLLEWVKKEDFKSMLNKYKTYINVYEYLTNILKTNPFFNENGQTDILKYYTRALITQLDIYQTHVVFKSSMDHTKAGNERIFDLTPVVHLKNYWPSMCTDVLRAISGRYGPHVQMAIEQIGCDLVPKWSRQGHFEVDGRLDFRYAFSRVEGCLANVRNELEISFMGFVKCLFYHYIADSMMIDSYTFKTLLNWYIEKSPIESWKQTANFLHDCYRLVNEHYEQFLLFAITSFEQKKCDHYWLRNQNINLLEVISSATQSNCLNTLQKMKADKWLYICNCNQVIFANWIQYSKNACYLNHLNLFDIFIYIFGHHEYLERYDYQAEYLNVTCSLFAHLSAVGCEYIPWSKWMDFFFSVSSQSSNDYKNYYLTGQFKHDYFKFNSLALTLIPNTAISDLKKIICYLITEWLSQTNAFIYHFLLNSRIKRMMKTETTASRYNLDKLLAEQEYS</sequence>
<gene>
    <name evidence="6" type="ORF">OVA965_LOCUS10256</name>
    <name evidence="7" type="ORF">TMI583_LOCUS10251</name>
</gene>
<dbReference type="CDD" id="cd12381">
    <property type="entry name" value="RRM4_I_PABPs"/>
    <property type="match status" value="1"/>
</dbReference>
<feature type="domain" description="RRM" evidence="5">
    <location>
        <begin position="6"/>
        <end position="79"/>
    </location>
</feature>
<dbReference type="EMBL" id="CAJNOK010003767">
    <property type="protein sequence ID" value="CAF0913705.1"/>
    <property type="molecule type" value="Genomic_DNA"/>
</dbReference>
<feature type="domain" description="RRM" evidence="5">
    <location>
        <begin position="89"/>
        <end position="167"/>
    </location>
</feature>
<comment type="caution">
    <text evidence="6">The sequence shown here is derived from an EMBL/GenBank/DDBJ whole genome shotgun (WGS) entry which is preliminary data.</text>
</comment>
<dbReference type="InterPro" id="IPR012677">
    <property type="entry name" value="Nucleotide-bd_a/b_plait_sf"/>
</dbReference>
<dbReference type="InterPro" id="IPR000504">
    <property type="entry name" value="RRM_dom"/>
</dbReference>
<keyword evidence="2" id="KW-0677">Repeat</keyword>
<feature type="domain" description="RRM" evidence="5">
    <location>
        <begin position="182"/>
        <end position="257"/>
    </location>
</feature>
<evidence type="ECO:0000256" key="2">
    <source>
        <dbReference type="ARBA" id="ARBA00022737"/>
    </source>
</evidence>
<proteinExistence type="inferred from homology"/>
<accession>A0A8S2DA97</accession>
<dbReference type="PANTHER" id="PTHR24012">
    <property type="entry name" value="RNA BINDING PROTEIN"/>
    <property type="match status" value="1"/>
</dbReference>
<dbReference type="PROSITE" id="PS50102">
    <property type="entry name" value="RRM"/>
    <property type="match status" value="4"/>
</dbReference>
<protein>
    <recommendedName>
        <fullName evidence="5">RRM domain-containing protein</fullName>
    </recommendedName>
</protein>
<evidence type="ECO:0000313" key="8">
    <source>
        <dbReference type="Proteomes" id="UP000677228"/>
    </source>
</evidence>
<evidence type="ECO:0000313" key="7">
    <source>
        <dbReference type="EMBL" id="CAF3692371.1"/>
    </source>
</evidence>
<evidence type="ECO:0000313" key="6">
    <source>
        <dbReference type="EMBL" id="CAF0913705.1"/>
    </source>
</evidence>
<comment type="similarity">
    <text evidence="1">Belongs to the polyadenylate-binding protein type-1 family.</text>
</comment>
<dbReference type="InterPro" id="IPR035979">
    <property type="entry name" value="RBD_domain_sf"/>
</dbReference>
<evidence type="ECO:0000256" key="1">
    <source>
        <dbReference type="ARBA" id="ARBA00008557"/>
    </source>
</evidence>